<dbReference type="EMBL" id="CP042997">
    <property type="protein sequence ID" value="QEH38594.1"/>
    <property type="molecule type" value="Genomic_DNA"/>
</dbReference>
<evidence type="ECO:0000313" key="4">
    <source>
        <dbReference type="EMBL" id="QEH38594.1"/>
    </source>
</evidence>
<protein>
    <recommendedName>
        <fullName evidence="3">DUF1559 domain-containing protein</fullName>
    </recommendedName>
</protein>
<evidence type="ECO:0000256" key="2">
    <source>
        <dbReference type="SAM" id="Phobius"/>
    </source>
</evidence>
<dbReference type="RefSeq" id="WP_148599049.1">
    <property type="nucleotide sequence ID" value="NZ_CP042997.1"/>
</dbReference>
<dbReference type="NCBIfam" id="TIGR02532">
    <property type="entry name" value="IV_pilin_GFxxxE"/>
    <property type="match status" value="1"/>
</dbReference>
<proteinExistence type="predicted"/>
<reference evidence="4 5" key="1">
    <citation type="submission" date="2019-08" db="EMBL/GenBank/DDBJ databases">
        <title>Deep-cultivation of Planctomycetes and their phenomic and genomic characterization uncovers novel biology.</title>
        <authorList>
            <person name="Wiegand S."/>
            <person name="Jogler M."/>
            <person name="Boedeker C."/>
            <person name="Pinto D."/>
            <person name="Vollmers J."/>
            <person name="Rivas-Marin E."/>
            <person name="Kohn T."/>
            <person name="Peeters S.H."/>
            <person name="Heuer A."/>
            <person name="Rast P."/>
            <person name="Oberbeckmann S."/>
            <person name="Bunk B."/>
            <person name="Jeske O."/>
            <person name="Meyerdierks A."/>
            <person name="Storesund J.E."/>
            <person name="Kallscheuer N."/>
            <person name="Luecker S."/>
            <person name="Lage O.M."/>
            <person name="Pohl T."/>
            <person name="Merkel B.J."/>
            <person name="Hornburger P."/>
            <person name="Mueller R.-W."/>
            <person name="Bruemmer F."/>
            <person name="Labrenz M."/>
            <person name="Spormann A.M."/>
            <person name="Op den Camp H."/>
            <person name="Overmann J."/>
            <person name="Amann R."/>
            <person name="Jetten M.S.M."/>
            <person name="Mascher T."/>
            <person name="Medema M.H."/>
            <person name="Devos D.P."/>
            <person name="Kaster A.-K."/>
            <person name="Ovreas L."/>
            <person name="Rohde M."/>
            <person name="Galperin M.Y."/>
            <person name="Jogler C."/>
        </authorList>
    </citation>
    <scope>NUCLEOTIDE SEQUENCE [LARGE SCALE GENOMIC DNA]</scope>
    <source>
        <strain evidence="4 5">OJF2</strain>
    </source>
</reference>
<keyword evidence="5" id="KW-1185">Reference proteome</keyword>
<evidence type="ECO:0000256" key="1">
    <source>
        <dbReference type="SAM" id="MobiDB-lite"/>
    </source>
</evidence>
<feature type="region of interest" description="Disordered" evidence="1">
    <location>
        <begin position="222"/>
        <end position="241"/>
    </location>
</feature>
<accession>A0A5B9WEF7</accession>
<keyword evidence="2" id="KW-0812">Transmembrane</keyword>
<gene>
    <name evidence="4" type="ORF">OJF2_71980</name>
</gene>
<keyword evidence="2" id="KW-0472">Membrane</keyword>
<sequence>MQPTRAGWTLIELLVVVAIIGLLVGLLLPAVQSSREAARRATCQNRMRQVALGVLSFESANQRLPAIYNGTFLARPRSILDEFHFHSWRTAILPQLEQSAAFASLNQSLAATTPANQTAVNAGIGVFVCPSTSNYNPTVPGVAVWNDGQIPVKYDQTAARSDYELIAGVRIPSPVASPVLSDVRFGPWGEPTYGAGGSVLRDRRARLADITDGLSNTLLAGERAGRPDQYARGRPPQRFDPPNWRGMDHHQAAWALSTHLPWIIYNNNTPVNETNATGLYSFHPGGAHAAMADGSVRFARDSTSPAVLGAWITRAGGEVAQGD</sequence>
<dbReference type="InterPro" id="IPR011453">
    <property type="entry name" value="DUF1559"/>
</dbReference>
<keyword evidence="2" id="KW-1133">Transmembrane helix</keyword>
<feature type="domain" description="DUF1559" evidence="3">
    <location>
        <begin position="32"/>
        <end position="304"/>
    </location>
</feature>
<dbReference type="PANTHER" id="PTHR30093:SF2">
    <property type="entry name" value="TYPE II SECRETION SYSTEM PROTEIN H"/>
    <property type="match status" value="1"/>
</dbReference>
<dbReference type="KEGG" id="agv:OJF2_71980"/>
<name>A0A5B9WEF7_9BACT</name>
<feature type="transmembrane region" description="Helical" evidence="2">
    <location>
        <begin position="6"/>
        <end position="31"/>
    </location>
</feature>
<dbReference type="Pfam" id="PF07963">
    <property type="entry name" value="N_methyl"/>
    <property type="match status" value="1"/>
</dbReference>
<evidence type="ECO:0000313" key="5">
    <source>
        <dbReference type="Proteomes" id="UP000324233"/>
    </source>
</evidence>
<dbReference type="OrthoDB" id="289947at2"/>
<dbReference type="PANTHER" id="PTHR30093">
    <property type="entry name" value="GENERAL SECRETION PATHWAY PROTEIN G"/>
    <property type="match status" value="1"/>
</dbReference>
<organism evidence="4 5">
    <name type="scientific">Aquisphaera giovannonii</name>
    <dbReference type="NCBI Taxonomy" id="406548"/>
    <lineage>
        <taxon>Bacteria</taxon>
        <taxon>Pseudomonadati</taxon>
        <taxon>Planctomycetota</taxon>
        <taxon>Planctomycetia</taxon>
        <taxon>Isosphaerales</taxon>
        <taxon>Isosphaeraceae</taxon>
        <taxon>Aquisphaera</taxon>
    </lineage>
</organism>
<dbReference type="Pfam" id="PF07596">
    <property type="entry name" value="SBP_bac_10"/>
    <property type="match status" value="1"/>
</dbReference>
<dbReference type="Proteomes" id="UP000324233">
    <property type="component" value="Chromosome"/>
</dbReference>
<dbReference type="NCBIfam" id="TIGR04294">
    <property type="entry name" value="pre_pil_HX9DG"/>
    <property type="match status" value="1"/>
</dbReference>
<dbReference type="AlphaFoldDB" id="A0A5B9WEF7"/>
<dbReference type="InterPro" id="IPR012902">
    <property type="entry name" value="N_methyl_site"/>
</dbReference>
<dbReference type="InterPro" id="IPR045584">
    <property type="entry name" value="Pilin-like"/>
</dbReference>
<dbReference type="InterPro" id="IPR027558">
    <property type="entry name" value="Pre_pil_HX9DG_C"/>
</dbReference>
<dbReference type="SUPFAM" id="SSF54523">
    <property type="entry name" value="Pili subunits"/>
    <property type="match status" value="1"/>
</dbReference>
<evidence type="ECO:0000259" key="3">
    <source>
        <dbReference type="Pfam" id="PF07596"/>
    </source>
</evidence>
<dbReference type="Gene3D" id="3.30.700.10">
    <property type="entry name" value="Glycoprotein, Type 4 Pilin"/>
    <property type="match status" value="1"/>
</dbReference>